<feature type="repeat" description="WD" evidence="3">
    <location>
        <begin position="1004"/>
        <end position="1029"/>
    </location>
</feature>
<dbReference type="PROSITE" id="PS50082">
    <property type="entry name" value="WD_REPEATS_2"/>
    <property type="match status" value="11"/>
</dbReference>
<dbReference type="PROSITE" id="PS50294">
    <property type="entry name" value="WD_REPEATS_REGION"/>
    <property type="match status" value="9"/>
</dbReference>
<sequence>MAELFGLAVNVATVVDLFIKVGVQCSEYCAGVKAAPREVRSILKEADRLAVTLGEVKRLLDGPNGPQVEASQNIHKCIEDCRLQLTLIVAKLQQGMEVRGLKWPFKKGEVADIITKIERCRASISLDLQIHQATQLASVHHEIILTKLRTVERAGFDAHSDADNARCYPGTRTDLISQVLTWLDFDNSKTIFWLNGMAGTGKSTIARTVSQELADKNKLGASFFFKRGEGDRGRAAFFFATIATQIAHQLPSLAPLVRNEVEADPYLNNKALSDQFDRLIVKPIQQLPKPSQRQTLVIVVDTLDECEYLDDVKRIIHLLSQVKGLSHICLKAFVTSRPELPIQLGFIDIAGEYTDLVLQEIPKPIIKNDITVFLGHELARIRLDYNKARPNRPLPPSWPAPEQVQRLVGMAIPLFIFAATVCRFIRDRRLGGPRDQLERILERQGDRDSKLDATYLPVTDRLLAGLNESQKKEVVGRFKRIAGSIVILASPLSSCSLAQLLDIPLDTIEDQLDYLHSVLRIPPDPDKPVQLLHLSFRDFLVDPEKGGRPEEFPFWVDEHQTHSQLALDCLRLLSTGTALKQDICNLKHPGTSRTEVDQKTIDACLPSEVQYACRYWVFHWKESKQTIQDDDQVHRFLTCHLLHWLEALSLLGNMSESLLMINDLVELLHVSNSSEIERFLRDTQRVIFSYASTVDSWPLQIYCTVTVFAPHQSIARETFSHSFPNWISSRPRVESTWGACLATLEGHSGGVYTVIFSPDSSWLASSSEDLTVKLWDAKTGALRTTLKGHSTTILAVASSPDSSQISSVSDDGTVKLWDTTTGACIATFETNSPMDSATFSSDLRWLSWSELSDETLKLWEIGPSHDTVSLKGHKRVQVISFSYDSSHLASGSEDRTIKLWDIEAGTNLATFEGHSDRISCVAFSPNSHWLASGSADGTVKLWDIETGACVATFQSHSNYISTVAFSPSSNWLASGSASNTIKLWNVEMEACKATYETPGGVPCAIAFSPDSNRLASGSTSNTIQFWDMRGTYIETLEKHTVNVSIMEISPDSRYLTTLSSDNIIRLWDMTGALINILEGHKDTVSCIKFSQDSKWLASGSDDNTIKLWDIAGTCRATLQGHDNRISHIAISHDSSWLVSGSRDMTIKLWDAATAICLATVRDYIDRAAPISISPNSRWLALGLSRGRVRLWENTGARMVTLIGHHEQIQAIAISSDSKCLASAAEDQTIKLWDMAGACTATLECPINAISCLAFSPDSTWLASISFGEALRLWDTATGACVAKIDHYRTEELHLEFSGDGLKIYTGAAAFTLAGYVSPSVPGAAADLQGERCDIGVSLDGKWVTCNSRNVLWLPPAYRSRRLRVMNSTLAFARNVHDVFTITFRSPRAFGA</sequence>
<evidence type="ECO:0000313" key="6">
    <source>
        <dbReference type="Proteomes" id="UP000696573"/>
    </source>
</evidence>
<reference evidence="5" key="1">
    <citation type="submission" date="2021-10" db="EMBL/GenBank/DDBJ databases">
        <authorList>
            <person name="Piombo E."/>
        </authorList>
    </citation>
    <scope>NUCLEOTIDE SEQUENCE</scope>
</reference>
<dbReference type="EMBL" id="CABFNQ020000506">
    <property type="protein sequence ID" value="CAH0017381.1"/>
    <property type="molecule type" value="Genomic_DNA"/>
</dbReference>
<feature type="repeat" description="WD" evidence="3">
    <location>
        <begin position="911"/>
        <end position="952"/>
    </location>
</feature>
<organism evidence="5 6">
    <name type="scientific">Clonostachys rhizophaga</name>
    <dbReference type="NCBI Taxonomy" id="160324"/>
    <lineage>
        <taxon>Eukaryota</taxon>
        <taxon>Fungi</taxon>
        <taxon>Dikarya</taxon>
        <taxon>Ascomycota</taxon>
        <taxon>Pezizomycotina</taxon>
        <taxon>Sordariomycetes</taxon>
        <taxon>Hypocreomycetidae</taxon>
        <taxon>Hypocreales</taxon>
        <taxon>Bionectriaceae</taxon>
        <taxon>Clonostachys</taxon>
    </lineage>
</organism>
<dbReference type="InterPro" id="IPR015943">
    <property type="entry name" value="WD40/YVTN_repeat-like_dom_sf"/>
</dbReference>
<dbReference type="Gene3D" id="3.40.50.300">
    <property type="entry name" value="P-loop containing nucleotide triphosphate hydrolases"/>
    <property type="match status" value="1"/>
</dbReference>
<dbReference type="InterPro" id="IPR036322">
    <property type="entry name" value="WD40_repeat_dom_sf"/>
</dbReference>
<accession>A0A9N9V5H4</accession>
<feature type="repeat" description="WD" evidence="3">
    <location>
        <begin position="1118"/>
        <end position="1159"/>
    </location>
</feature>
<evidence type="ECO:0000259" key="4">
    <source>
        <dbReference type="PROSITE" id="PS50837"/>
    </source>
</evidence>
<dbReference type="CDD" id="cd00200">
    <property type="entry name" value="WD40"/>
    <property type="match status" value="2"/>
</dbReference>
<dbReference type="Gene3D" id="2.130.10.10">
    <property type="entry name" value="YVTN repeat-like/Quinoprotein amine dehydrogenase"/>
    <property type="match status" value="4"/>
</dbReference>
<dbReference type="PROSITE" id="PS50837">
    <property type="entry name" value="NACHT"/>
    <property type="match status" value="1"/>
</dbReference>
<dbReference type="InterPro" id="IPR001680">
    <property type="entry name" value="WD40_rpt"/>
</dbReference>
<dbReference type="InterPro" id="IPR019775">
    <property type="entry name" value="WD40_repeat_CS"/>
</dbReference>
<dbReference type="OrthoDB" id="674604at2759"/>
<feature type="repeat" description="WD" evidence="3">
    <location>
        <begin position="1242"/>
        <end position="1283"/>
    </location>
</feature>
<dbReference type="Pfam" id="PF00400">
    <property type="entry name" value="WD40"/>
    <property type="match status" value="11"/>
</dbReference>
<dbReference type="InterPro" id="IPR020472">
    <property type="entry name" value="WD40_PAC1"/>
</dbReference>
<keyword evidence="2" id="KW-0677">Repeat</keyword>
<comment type="caution">
    <text evidence="5">The sequence shown here is derived from an EMBL/GenBank/DDBJ whole genome shotgun (WGS) entry which is preliminary data.</text>
</comment>
<gene>
    <name evidence="5" type="ORF">CRHIZ90672A_00007077</name>
</gene>
<dbReference type="PANTHER" id="PTHR44129">
    <property type="entry name" value="WD REPEAT-CONTAINING PROTEIN POP1"/>
    <property type="match status" value="1"/>
</dbReference>
<evidence type="ECO:0000313" key="5">
    <source>
        <dbReference type="EMBL" id="CAH0017381.1"/>
    </source>
</evidence>
<evidence type="ECO:0000256" key="2">
    <source>
        <dbReference type="ARBA" id="ARBA00022737"/>
    </source>
</evidence>
<dbReference type="InterPro" id="IPR007111">
    <property type="entry name" value="NACHT_NTPase"/>
</dbReference>
<feature type="repeat" description="WD" evidence="3">
    <location>
        <begin position="953"/>
        <end position="994"/>
    </location>
</feature>
<name>A0A9N9V5H4_9HYPO</name>
<feature type="repeat" description="WD" evidence="3">
    <location>
        <begin position="1201"/>
        <end position="1234"/>
    </location>
</feature>
<dbReference type="InterPro" id="IPR056884">
    <property type="entry name" value="NPHP3-like_N"/>
</dbReference>
<feature type="repeat" description="WD" evidence="3">
    <location>
        <begin position="1077"/>
        <end position="1110"/>
    </location>
</feature>
<keyword evidence="1 3" id="KW-0853">WD repeat</keyword>
<proteinExistence type="predicted"/>
<feature type="repeat" description="WD" evidence="3">
    <location>
        <begin position="744"/>
        <end position="785"/>
    </location>
</feature>
<feature type="domain" description="NACHT" evidence="4">
    <location>
        <begin position="190"/>
        <end position="338"/>
    </location>
</feature>
<evidence type="ECO:0000256" key="3">
    <source>
        <dbReference type="PROSITE-ProRule" id="PRU00221"/>
    </source>
</evidence>
<protein>
    <recommendedName>
        <fullName evidence="4">NACHT domain-containing protein</fullName>
    </recommendedName>
</protein>
<dbReference type="SMART" id="SM00320">
    <property type="entry name" value="WD40"/>
    <property type="match status" value="13"/>
</dbReference>
<evidence type="ECO:0000256" key="1">
    <source>
        <dbReference type="ARBA" id="ARBA00022574"/>
    </source>
</evidence>
<feature type="repeat" description="WD" evidence="3">
    <location>
        <begin position="876"/>
        <end position="910"/>
    </location>
</feature>
<dbReference type="Pfam" id="PF24883">
    <property type="entry name" value="NPHP3_N"/>
    <property type="match status" value="1"/>
</dbReference>
<dbReference type="PROSITE" id="PS00678">
    <property type="entry name" value="WD_REPEATS_1"/>
    <property type="match status" value="7"/>
</dbReference>
<dbReference type="Proteomes" id="UP000696573">
    <property type="component" value="Unassembled WGS sequence"/>
</dbReference>
<feature type="repeat" description="WD" evidence="3">
    <location>
        <begin position="786"/>
        <end position="827"/>
    </location>
</feature>
<dbReference type="InterPro" id="IPR050349">
    <property type="entry name" value="WD_LIS1/nudF_dynein_reg"/>
</dbReference>
<dbReference type="SUPFAM" id="SSF52540">
    <property type="entry name" value="P-loop containing nucleoside triphosphate hydrolases"/>
    <property type="match status" value="1"/>
</dbReference>
<dbReference type="InterPro" id="IPR027417">
    <property type="entry name" value="P-loop_NTPase"/>
</dbReference>
<feature type="repeat" description="WD" evidence="3">
    <location>
        <begin position="1036"/>
        <end position="1069"/>
    </location>
</feature>
<dbReference type="SUPFAM" id="SSF50978">
    <property type="entry name" value="WD40 repeat-like"/>
    <property type="match status" value="2"/>
</dbReference>
<dbReference type="PRINTS" id="PR00320">
    <property type="entry name" value="GPROTEINBRPT"/>
</dbReference>
<keyword evidence="6" id="KW-1185">Reference proteome</keyword>